<reference evidence="2 3" key="2">
    <citation type="submission" date="2009-03" db="EMBL/GenBank/DDBJ databases">
        <title>Draft genome sequence of Roseburia inulinivorans (DSM 16841).</title>
        <authorList>
            <person name="Sudarsanam P."/>
            <person name="Ley R."/>
            <person name="Guruge J."/>
            <person name="Turnbaugh P.J."/>
            <person name="Mahowald M."/>
            <person name="Liep D."/>
            <person name="Gordon J."/>
        </authorList>
    </citation>
    <scope>NUCLEOTIDE SEQUENCE [LARGE SCALE GENOMIC DNA]</scope>
    <source>
        <strain evidence="2 3">DSM 16841</strain>
    </source>
</reference>
<dbReference type="AlphaFoldDB" id="C0FP99"/>
<dbReference type="Proteomes" id="UP000003561">
    <property type="component" value="Unassembled WGS sequence"/>
</dbReference>
<comment type="caution">
    <text evidence="2">The sequence shown here is derived from an EMBL/GenBank/DDBJ whole genome shotgun (WGS) entry which is preliminary data.</text>
</comment>
<evidence type="ECO:0000313" key="2">
    <source>
        <dbReference type="EMBL" id="EEG95575.1"/>
    </source>
</evidence>
<evidence type="ECO:0000256" key="1">
    <source>
        <dbReference type="SAM" id="MobiDB-lite"/>
    </source>
</evidence>
<gene>
    <name evidence="2" type="ORF">ROSEINA2194_00551</name>
</gene>
<evidence type="ECO:0000313" key="3">
    <source>
        <dbReference type="Proteomes" id="UP000003561"/>
    </source>
</evidence>
<proteinExistence type="predicted"/>
<dbReference type="EMBL" id="ACFY01000025">
    <property type="protein sequence ID" value="EEG95575.1"/>
    <property type="molecule type" value="Genomic_DNA"/>
</dbReference>
<protein>
    <submittedName>
        <fullName evidence="2">Uncharacterized protein</fullName>
    </submittedName>
</protein>
<accession>C0FP99</accession>
<organism evidence="2 3">
    <name type="scientific">Roseburia inulinivorans DSM 16841</name>
    <dbReference type="NCBI Taxonomy" id="622312"/>
    <lineage>
        <taxon>Bacteria</taxon>
        <taxon>Bacillati</taxon>
        <taxon>Bacillota</taxon>
        <taxon>Clostridia</taxon>
        <taxon>Lachnospirales</taxon>
        <taxon>Lachnospiraceae</taxon>
        <taxon>Roseburia</taxon>
    </lineage>
</organism>
<feature type="compositionally biased region" description="Basic and acidic residues" evidence="1">
    <location>
        <begin position="39"/>
        <end position="51"/>
    </location>
</feature>
<reference evidence="2 3" key="1">
    <citation type="submission" date="2009-02" db="EMBL/GenBank/DDBJ databases">
        <authorList>
            <person name="Fulton L."/>
            <person name="Clifton S."/>
            <person name="Fulton B."/>
            <person name="Xu J."/>
            <person name="Minx P."/>
            <person name="Pepin K.H."/>
            <person name="Johnson M."/>
            <person name="Bhonagiri V."/>
            <person name="Nash W.E."/>
            <person name="Mardis E.R."/>
            <person name="Wilson R.K."/>
        </authorList>
    </citation>
    <scope>NUCLEOTIDE SEQUENCE [LARGE SCALE GENOMIC DNA]</scope>
    <source>
        <strain evidence="2 3">DSM 16841</strain>
    </source>
</reference>
<sequence>MHLNSNMSACEQASVSQFGSSAHGSLLRAKFQFVTFGSRDRSDVWEEDSYKKERKGKK</sequence>
<name>C0FP99_9FIRM</name>
<feature type="region of interest" description="Disordered" evidence="1">
    <location>
        <begin position="39"/>
        <end position="58"/>
    </location>
</feature>